<feature type="transmembrane region" description="Helical" evidence="4">
    <location>
        <begin position="202"/>
        <end position="224"/>
    </location>
</feature>
<dbReference type="GO" id="GO:0005789">
    <property type="term" value="C:endoplasmic reticulum membrane"/>
    <property type="evidence" value="ECO:0007669"/>
    <property type="project" value="UniProtKB-SubCell"/>
</dbReference>
<keyword evidence="6" id="KW-1185">Reference proteome</keyword>
<dbReference type="EMBL" id="BPQB01000053">
    <property type="protein sequence ID" value="GJE95896.1"/>
    <property type="molecule type" value="Genomic_DNA"/>
</dbReference>
<evidence type="ECO:0000256" key="3">
    <source>
        <dbReference type="HAMAP-Rule" id="MF_03107"/>
    </source>
</evidence>
<keyword evidence="3" id="KW-0276">Fatty acid metabolism</keyword>
<dbReference type="PRINTS" id="PR00081">
    <property type="entry name" value="GDHRDH"/>
</dbReference>
<dbReference type="InterPro" id="IPR002347">
    <property type="entry name" value="SDR_fam"/>
</dbReference>
<keyword evidence="3" id="KW-0443">Lipid metabolism</keyword>
<dbReference type="PANTHER" id="PTHR43086">
    <property type="entry name" value="VERY-LONG-CHAIN 3-OXOOACYL-COA REDUCTASE"/>
    <property type="match status" value="1"/>
</dbReference>
<dbReference type="CDD" id="cd05356">
    <property type="entry name" value="17beta-HSD1_like_SDR_c"/>
    <property type="match status" value="1"/>
</dbReference>
<dbReference type="HAMAP" id="MF_03107">
    <property type="entry name" value="3_ketoreductase"/>
    <property type="match status" value="1"/>
</dbReference>
<keyword evidence="3 4" id="KW-0812">Transmembrane</keyword>
<sequence>MGLADILSPSLVSHTLVTDYPVFTSVLLALGALSLGQFIAKFAGVVLQTFILPGKSLKKYGAGKGAWAVVTGASEGIGREYALQLAKKGFNVVVSARNKAALNALVNEIESVEVAGKKMQARALPMDFSTSDAAQWTGFQSALEGLDIGVLVNNVGRSHSFPADFVDAPEAEVDQIIAININSLLKVTRIVLPGMIERRRGLILSSGSFAGISVVSPMLAPYAASKQFLASFYAALGAEVAGKGVDVQTVNTHFVVSNMSKIRRSSALVPTPKQYVRAALAKVGLPCGALDTGRPYVSTPYWSHALLDWFIHVIGLKSVVTGVVHNMHRDIRRRALRKLEREAKQQ</sequence>
<feature type="transmembrane region" description="Helical" evidence="4">
    <location>
        <begin position="20"/>
        <end position="40"/>
    </location>
</feature>
<dbReference type="Proteomes" id="UP000703269">
    <property type="component" value="Unassembled WGS sequence"/>
</dbReference>
<protein>
    <recommendedName>
        <fullName evidence="3">Very-long-chain 3-oxoacyl-CoA reductase</fullName>
        <ecNumber evidence="3">1.1.1.330</ecNumber>
    </recommendedName>
    <alternativeName>
        <fullName evidence="3">3-ketoacyl-CoA reductase</fullName>
        <shortName evidence="3">3-ketoreductase</shortName>
        <shortName evidence="3">KAR</shortName>
    </alternativeName>
    <alternativeName>
        <fullName evidence="3">Microsomal beta-keto-reductase</fullName>
    </alternativeName>
</protein>
<dbReference type="OrthoDB" id="5545019at2759"/>
<keyword evidence="2 3" id="KW-0560">Oxidoreductase</keyword>
<dbReference type="PIRSF" id="PIRSF000126">
    <property type="entry name" value="11-beta-HSD1"/>
    <property type="match status" value="1"/>
</dbReference>
<dbReference type="InterPro" id="IPR036291">
    <property type="entry name" value="NAD(P)-bd_dom_sf"/>
</dbReference>
<evidence type="ECO:0000256" key="2">
    <source>
        <dbReference type="ARBA" id="ARBA00023002"/>
    </source>
</evidence>
<evidence type="ECO:0000313" key="6">
    <source>
        <dbReference type="Proteomes" id="UP000703269"/>
    </source>
</evidence>
<keyword evidence="3" id="KW-0256">Endoplasmic reticulum</keyword>
<dbReference type="InterPro" id="IPR027533">
    <property type="entry name" value="3_ketoreductase_fungal"/>
</dbReference>
<dbReference type="Gene3D" id="3.40.50.720">
    <property type="entry name" value="NAD(P)-binding Rossmann-like Domain"/>
    <property type="match status" value="1"/>
</dbReference>
<evidence type="ECO:0000256" key="4">
    <source>
        <dbReference type="SAM" id="Phobius"/>
    </source>
</evidence>
<dbReference type="SUPFAM" id="SSF51735">
    <property type="entry name" value="NAD(P)-binding Rossmann-fold domains"/>
    <property type="match status" value="1"/>
</dbReference>
<dbReference type="EC" id="1.1.1.330" evidence="3"/>
<comment type="caution">
    <text evidence="5">The sequence shown here is derived from an EMBL/GenBank/DDBJ whole genome shotgun (WGS) entry which is preliminary data.</text>
</comment>
<dbReference type="PANTHER" id="PTHR43086:SF2">
    <property type="entry name" value="HYDROXYSTEROID DEHYDROGENASE-LIKE PROTEIN 1"/>
    <property type="match status" value="1"/>
</dbReference>
<dbReference type="GO" id="GO:0045703">
    <property type="term" value="F:ketoreductase activity"/>
    <property type="evidence" value="ECO:0007669"/>
    <property type="project" value="UniProtKB-UniRule"/>
</dbReference>
<comment type="subcellular location">
    <subcellularLocation>
        <location evidence="3">Endoplasmic reticulum membrane</location>
        <topology evidence="3">Single-pass membrane protein</topology>
    </subcellularLocation>
</comment>
<feature type="binding site" evidence="3">
    <location>
        <position position="208"/>
    </location>
    <ligand>
        <name>substrate</name>
    </ligand>
</feature>
<keyword evidence="1 3" id="KW-0521">NADP</keyword>
<keyword evidence="3" id="KW-0275">Fatty acid biosynthesis</keyword>
<comment type="similarity">
    <text evidence="3">Belongs to the short-chain dehydrogenases/reductases (SDR) family.</text>
</comment>
<proteinExistence type="inferred from homology"/>
<organism evidence="5 6">
    <name type="scientific">Phanerochaete sordida</name>
    <dbReference type="NCBI Taxonomy" id="48140"/>
    <lineage>
        <taxon>Eukaryota</taxon>
        <taxon>Fungi</taxon>
        <taxon>Dikarya</taxon>
        <taxon>Basidiomycota</taxon>
        <taxon>Agaricomycotina</taxon>
        <taxon>Agaricomycetes</taxon>
        <taxon>Polyporales</taxon>
        <taxon>Phanerochaetaceae</taxon>
        <taxon>Phanerochaete</taxon>
    </lineage>
</organism>
<gene>
    <name evidence="5" type="ORF">PsYK624_120870</name>
</gene>
<dbReference type="Pfam" id="PF00106">
    <property type="entry name" value="adh_short"/>
    <property type="match status" value="1"/>
</dbReference>
<keyword evidence="3" id="KW-0444">Lipid biosynthesis</keyword>
<keyword evidence="3 4" id="KW-0472">Membrane</keyword>
<evidence type="ECO:0000256" key="1">
    <source>
        <dbReference type="ARBA" id="ARBA00022857"/>
    </source>
</evidence>
<accession>A0A9P3GJF5</accession>
<name>A0A9P3GJF5_9APHY</name>
<dbReference type="GO" id="GO:0030497">
    <property type="term" value="P:fatty acid elongation"/>
    <property type="evidence" value="ECO:0007669"/>
    <property type="project" value="UniProtKB-UniRule"/>
</dbReference>
<keyword evidence="3 4" id="KW-1133">Transmembrane helix</keyword>
<feature type="transmembrane region" description="Helical" evidence="4">
    <location>
        <begin position="309"/>
        <end position="328"/>
    </location>
</feature>
<dbReference type="GO" id="GO:0141040">
    <property type="term" value="F:very-long-chain 3-oxoacyl-CoA reductase activity"/>
    <property type="evidence" value="ECO:0007669"/>
    <property type="project" value="UniProtKB-EC"/>
</dbReference>
<reference evidence="5 6" key="1">
    <citation type="submission" date="2021-08" db="EMBL/GenBank/DDBJ databases">
        <title>Draft Genome Sequence of Phanerochaete sordida strain YK-624.</title>
        <authorList>
            <person name="Mori T."/>
            <person name="Dohra H."/>
            <person name="Suzuki T."/>
            <person name="Kawagishi H."/>
            <person name="Hirai H."/>
        </authorList>
    </citation>
    <scope>NUCLEOTIDE SEQUENCE [LARGE SCALE GENOMIC DNA]</scope>
    <source>
        <strain evidence="5 6">YK-624</strain>
    </source>
</reference>
<comment type="function">
    <text evidence="3">Component of the microsomal membrane bound fatty acid elongation system, which produces the 26-carbon very long-chain fatty acids (VLCFA) from palmitate. Catalyzes the reduction of the 3-ketoacyl-CoA intermediate that is formed in each cycle of fatty acid elongation. VLCFAs serve as precursors for ceramide and sphingolipids.</text>
</comment>
<evidence type="ECO:0000313" key="5">
    <source>
        <dbReference type="EMBL" id="GJE95896.1"/>
    </source>
</evidence>
<feature type="active site" description="Proton acceptor" evidence="3">
    <location>
        <position position="222"/>
    </location>
</feature>
<comment type="catalytic activity">
    <reaction evidence="3">
        <text>a very-long-chain (3R)-3-hydroxyacyl-CoA + NADP(+) = a very-long-chain 3-oxoacyl-CoA + NADPH + H(+)</text>
        <dbReference type="Rhea" id="RHEA:48680"/>
        <dbReference type="ChEBI" id="CHEBI:15378"/>
        <dbReference type="ChEBI" id="CHEBI:57783"/>
        <dbReference type="ChEBI" id="CHEBI:58349"/>
        <dbReference type="ChEBI" id="CHEBI:85440"/>
        <dbReference type="ChEBI" id="CHEBI:90725"/>
        <dbReference type="EC" id="1.1.1.330"/>
    </reaction>
</comment>
<dbReference type="AlphaFoldDB" id="A0A9P3GJF5"/>